<evidence type="ECO:0000256" key="2">
    <source>
        <dbReference type="SAM" id="SignalP"/>
    </source>
</evidence>
<dbReference type="FunCoup" id="A0A2K1QN42">
    <property type="interactions" value="28"/>
</dbReference>
<proteinExistence type="predicted"/>
<evidence type="ECO:0000259" key="3">
    <source>
        <dbReference type="Pfam" id="PF05390"/>
    </source>
</evidence>
<name>A0A2K1QN42_9PEZI</name>
<dbReference type="GO" id="GO:0042546">
    <property type="term" value="P:cell wall biogenesis"/>
    <property type="evidence" value="ECO:0007669"/>
    <property type="project" value="InterPro"/>
</dbReference>
<feature type="domain" description="Yeast cell wall synthesis Kre9/Knh1 C-terminal" evidence="3">
    <location>
        <begin position="170"/>
        <end position="254"/>
    </location>
</feature>
<dbReference type="InParanoid" id="A0A2K1QN42"/>
<dbReference type="InterPro" id="IPR008659">
    <property type="entry name" value="Kre9/Knh1_C"/>
</dbReference>
<reference evidence="5 6" key="1">
    <citation type="submission" date="2017-06" db="EMBL/GenBank/DDBJ databases">
        <title>Draft genome sequence of a variant of Elsinoe murrayae.</title>
        <authorList>
            <person name="Cheng Q."/>
        </authorList>
    </citation>
    <scope>NUCLEOTIDE SEQUENCE [LARGE SCALE GENOMIC DNA]</scope>
    <source>
        <strain evidence="5 6">CQ-2017a</strain>
    </source>
</reference>
<dbReference type="InterPro" id="IPR045328">
    <property type="entry name" value="Kre9/Knh1"/>
</dbReference>
<accession>A0A2K1QN42</accession>
<feature type="domain" description="Yeast cell wall synthesis Kre9/Knh1-like N-terminal" evidence="4">
    <location>
        <begin position="25"/>
        <end position="126"/>
    </location>
</feature>
<evidence type="ECO:0000313" key="5">
    <source>
        <dbReference type="EMBL" id="PNS16339.1"/>
    </source>
</evidence>
<evidence type="ECO:0000259" key="4">
    <source>
        <dbReference type="Pfam" id="PF10342"/>
    </source>
</evidence>
<feature type="chain" id="PRO_5014416045" evidence="2">
    <location>
        <begin position="19"/>
        <end position="261"/>
    </location>
</feature>
<dbReference type="PANTHER" id="PTHR28154:SF1">
    <property type="entry name" value="CELL WALL SYNTHESIS PROTEIN KNH1-RELATED"/>
    <property type="match status" value="1"/>
</dbReference>
<dbReference type="GO" id="GO:0031505">
    <property type="term" value="P:fungal-type cell wall organization"/>
    <property type="evidence" value="ECO:0007669"/>
    <property type="project" value="TreeGrafter"/>
</dbReference>
<dbReference type="GO" id="GO:0005576">
    <property type="term" value="C:extracellular region"/>
    <property type="evidence" value="ECO:0007669"/>
    <property type="project" value="TreeGrafter"/>
</dbReference>
<gene>
    <name evidence="5" type="ORF">CAC42_6446</name>
</gene>
<dbReference type="Pfam" id="PF10342">
    <property type="entry name" value="Kre9_KNH"/>
    <property type="match status" value="1"/>
</dbReference>
<dbReference type="PANTHER" id="PTHR28154">
    <property type="entry name" value="CELL WALL SYNTHESIS PROTEIN KNH1-RELATED"/>
    <property type="match status" value="1"/>
</dbReference>
<dbReference type="EMBL" id="NKHZ01000058">
    <property type="protein sequence ID" value="PNS16339.1"/>
    <property type="molecule type" value="Genomic_DNA"/>
</dbReference>
<dbReference type="STRING" id="2082308.A0A2K1QN42"/>
<dbReference type="OrthoDB" id="2432613at2759"/>
<dbReference type="Pfam" id="PF05390">
    <property type="entry name" value="Kre9_KNH1_C"/>
    <property type="match status" value="1"/>
</dbReference>
<dbReference type="GO" id="GO:0006078">
    <property type="term" value="P:(1-&gt;6)-beta-D-glucan biosynthetic process"/>
    <property type="evidence" value="ECO:0007669"/>
    <property type="project" value="InterPro"/>
</dbReference>
<feature type="signal peptide" evidence="2">
    <location>
        <begin position="1"/>
        <end position="18"/>
    </location>
</feature>
<dbReference type="Proteomes" id="UP000243797">
    <property type="component" value="Unassembled WGS sequence"/>
</dbReference>
<dbReference type="InterPro" id="IPR018466">
    <property type="entry name" value="Kre9/Knh1-like_N"/>
</dbReference>
<evidence type="ECO:0000313" key="6">
    <source>
        <dbReference type="Proteomes" id="UP000243797"/>
    </source>
</evidence>
<keyword evidence="6" id="KW-1185">Reference proteome</keyword>
<comment type="caution">
    <text evidence="5">The sequence shown here is derived from an EMBL/GenBank/DDBJ whole genome shotgun (WGS) entry which is preliminary data.</text>
</comment>
<dbReference type="AlphaFoldDB" id="A0A2K1QN42"/>
<organism evidence="5 6">
    <name type="scientific">Sphaceloma murrayae</name>
    <dbReference type="NCBI Taxonomy" id="2082308"/>
    <lineage>
        <taxon>Eukaryota</taxon>
        <taxon>Fungi</taxon>
        <taxon>Dikarya</taxon>
        <taxon>Ascomycota</taxon>
        <taxon>Pezizomycotina</taxon>
        <taxon>Dothideomycetes</taxon>
        <taxon>Dothideomycetidae</taxon>
        <taxon>Myriangiales</taxon>
        <taxon>Elsinoaceae</taxon>
        <taxon>Sphaceloma</taxon>
    </lineage>
</organism>
<keyword evidence="1 2" id="KW-0732">Signal</keyword>
<protein>
    <submittedName>
        <fullName evidence="5">Uncharacterized protein</fullName>
    </submittedName>
</protein>
<sequence>MRLPTSVILAALVSVVRADVQFTAPAAGGSVVGGGSLNLQWTYSGTPALSTFSTYQIFLMAGGNTGASMQQLSVLVPNGIAAGAQAAQAVVPPGVGGSATNAYFLKMILTSTSGGQLINYSSRFTLTGMTGSFTPVVQAGINAAAGSTAGPANEDQLSNNVDAGAAAGNSVPYSLQSGLTRYAPMQPVPPTKITAKTWTPLFPTSAFTIATTYLPIPSIVTTVTASQTFSVESIENTFAAASQPTAANNNAQQRFLNRWKD</sequence>
<evidence type="ECO:0000256" key="1">
    <source>
        <dbReference type="ARBA" id="ARBA00022729"/>
    </source>
</evidence>